<dbReference type="PANTHER" id="PTHR47958">
    <property type="entry name" value="ATP-DEPENDENT RNA HELICASE DBP3"/>
    <property type="match status" value="1"/>
</dbReference>
<dbReference type="PROSITE" id="PS51194">
    <property type="entry name" value="HELICASE_CTER"/>
    <property type="match status" value="1"/>
</dbReference>
<evidence type="ECO:0000256" key="4">
    <source>
        <dbReference type="ARBA" id="ARBA00022741"/>
    </source>
</evidence>
<dbReference type="SMART" id="SM00487">
    <property type="entry name" value="DEXDc"/>
    <property type="match status" value="1"/>
</dbReference>
<dbReference type="SMART" id="SM00490">
    <property type="entry name" value="HELICc"/>
    <property type="match status" value="1"/>
</dbReference>
<evidence type="ECO:0000256" key="12">
    <source>
        <dbReference type="ARBA" id="ARBA00047984"/>
    </source>
</evidence>
<sequence length="853" mass="93195">MPTVSETGDAALANSLDDQDEGEDDIRSDDEEAEAAREAAQKRAQEAQAGQDDFEMADGEEAAAAQATAAANEDIDIVAVDEDDPLDAFMKDLEVPAAPGFITAKRYTTSRSKEPQVFNNSDDEADLDAVGQNTDDILAIAAKRKKKEIPTVDHSKIEYEPFRKAFYNESVELSDLTEDDTDMLRAELDNIVVKGGNAPKPIQQWSQGGFGAQILDVIRDRKFEKPTPVQAQTLPAIMSGRDTIGIARTGSGKTVAYLLPMFRHIKDQRPLDNLEGPIALIMAPTRELATQIHHECKPYTKALNLRAVCAYGGAPIKDQIADLKRGAEILVCTPGRLIDLLTANSGRVTNLKRVTYVVLDEADRMFDMGFEPQITKILGNIRPDKQTVLFSATFPEKLEKLARKVLTKGLVITVGGKSAVPPEVTQVVEVRERSTRFHRLLALLGDLHAQSEENLSLVFVQEQATADRLALELNKKGFPTNSIHGGKEQIDRDQIISDYKAGHWPIIIATSVAARGLDVKQLKLVVNYDSPTHKEDYVHRCGRTGRAGNTGTAVTFITPEEDRFASALIAALTDSNQDVPEALTKLAQDFEEKVKAGQAKKMGSGFGGRGIERYDASRDAERARERKQYKTGDEPDEDEEEDGKDEKSKKKQSEVDKLVAKATGQVRAIDNKENEESKNEDQGLIPSALNDHLTRAMKVEKKVNAPKAAVAVNDPLARAAAAAASINSRVGGRGSARAGYPVDNRGPDAGLFHATLEINDFPQKARWAVTNRTNVAKILEASGTSITSKGTYYAKGSEPGPNDQPKLYILVEGDTEPIVETAMSELTRLLKEGTIAAMEEEVRRPTTGRYSVI</sequence>
<evidence type="ECO:0000256" key="11">
    <source>
        <dbReference type="ARBA" id="ARBA00038511"/>
    </source>
</evidence>
<dbReference type="PROSITE" id="PS51195">
    <property type="entry name" value="Q_MOTIF"/>
    <property type="match status" value="1"/>
</dbReference>
<dbReference type="GO" id="GO:1903241">
    <property type="term" value="P:U2-type prespliceosome assembly"/>
    <property type="evidence" value="ECO:0007669"/>
    <property type="project" value="EnsemblFungi"/>
</dbReference>
<dbReference type="OMA" id="FAQYVHT"/>
<dbReference type="KEGG" id="bcom:BAUCODRAFT_82013"/>
<feature type="domain" description="DEAD-box RNA helicase Q" evidence="17">
    <location>
        <begin position="203"/>
        <end position="231"/>
    </location>
</feature>
<evidence type="ECO:0000256" key="10">
    <source>
        <dbReference type="ARBA" id="ARBA00037330"/>
    </source>
</evidence>
<comment type="catalytic activity">
    <reaction evidence="12">
        <text>ATP + H2O = ADP + phosphate + H(+)</text>
        <dbReference type="Rhea" id="RHEA:13065"/>
        <dbReference type="ChEBI" id="CHEBI:15377"/>
        <dbReference type="ChEBI" id="CHEBI:15378"/>
        <dbReference type="ChEBI" id="CHEBI:30616"/>
        <dbReference type="ChEBI" id="CHEBI:43474"/>
        <dbReference type="ChEBI" id="CHEBI:456216"/>
        <dbReference type="EC" id="3.6.4.13"/>
    </reaction>
</comment>
<feature type="compositionally biased region" description="Acidic residues" evidence="14">
    <location>
        <begin position="17"/>
        <end position="33"/>
    </location>
</feature>
<dbReference type="Pfam" id="PF00271">
    <property type="entry name" value="Helicase_C"/>
    <property type="match status" value="1"/>
</dbReference>
<evidence type="ECO:0000256" key="14">
    <source>
        <dbReference type="SAM" id="MobiDB-lite"/>
    </source>
</evidence>
<dbReference type="InterPro" id="IPR014001">
    <property type="entry name" value="Helicase_ATP-bd"/>
</dbReference>
<evidence type="ECO:0000259" key="16">
    <source>
        <dbReference type="PROSITE" id="PS51194"/>
    </source>
</evidence>
<dbReference type="InterPro" id="IPR027417">
    <property type="entry name" value="P-loop_NTPase"/>
</dbReference>
<organism evidence="18 19">
    <name type="scientific">Baudoinia panamericana (strain UAMH 10762)</name>
    <name type="common">Angels' share fungus</name>
    <name type="synonym">Baudoinia compniacensis (strain UAMH 10762)</name>
    <dbReference type="NCBI Taxonomy" id="717646"/>
    <lineage>
        <taxon>Eukaryota</taxon>
        <taxon>Fungi</taxon>
        <taxon>Dikarya</taxon>
        <taxon>Ascomycota</taxon>
        <taxon>Pezizomycotina</taxon>
        <taxon>Dothideomycetes</taxon>
        <taxon>Dothideomycetidae</taxon>
        <taxon>Mycosphaerellales</taxon>
        <taxon>Teratosphaeriaceae</taxon>
        <taxon>Baudoinia</taxon>
    </lineage>
</organism>
<dbReference type="InterPro" id="IPR056149">
    <property type="entry name" value="PRP5/DDX46/KHDC4_KH"/>
</dbReference>
<keyword evidence="6" id="KW-0347">Helicase</keyword>
<dbReference type="HOGENOM" id="CLU_003041_0_3_1"/>
<feature type="compositionally biased region" description="Acidic residues" evidence="14">
    <location>
        <begin position="634"/>
        <end position="643"/>
    </location>
</feature>
<feature type="compositionally biased region" description="Basic and acidic residues" evidence="14">
    <location>
        <begin position="644"/>
        <end position="659"/>
    </location>
</feature>
<dbReference type="GO" id="GO:0003676">
    <property type="term" value="F:nucleic acid binding"/>
    <property type="evidence" value="ECO:0007669"/>
    <property type="project" value="InterPro"/>
</dbReference>
<evidence type="ECO:0000259" key="15">
    <source>
        <dbReference type="PROSITE" id="PS51192"/>
    </source>
</evidence>
<evidence type="ECO:0000256" key="2">
    <source>
        <dbReference type="ARBA" id="ARBA00012552"/>
    </source>
</evidence>
<feature type="compositionally biased region" description="Basic and acidic residues" evidence="14">
    <location>
        <begin position="34"/>
        <end position="45"/>
    </location>
</feature>
<comment type="function">
    <text evidence="10">ATP-dependent RNA helicase involved spliceosome assembly and in nuclear splicing. Catalyzes an ATP-dependent conformational change of U2 snRNP. Bridges U1 and U2 snRNPs and enables stable U2 snRNP association with intron RNA.</text>
</comment>
<feature type="region of interest" description="Disordered" evidence="14">
    <location>
        <begin position="596"/>
        <end position="684"/>
    </location>
</feature>
<feature type="compositionally biased region" description="Acidic residues" evidence="14">
    <location>
        <begin position="52"/>
        <end position="61"/>
    </location>
</feature>
<dbReference type="Proteomes" id="UP000011761">
    <property type="component" value="Unassembled WGS sequence"/>
</dbReference>
<dbReference type="eggNOG" id="KOG0334">
    <property type="taxonomic scope" value="Eukaryota"/>
</dbReference>
<feature type="domain" description="Helicase C-terminal" evidence="16">
    <location>
        <begin position="439"/>
        <end position="587"/>
    </location>
</feature>
<feature type="short sequence motif" description="Q motif" evidence="13">
    <location>
        <begin position="203"/>
        <end position="231"/>
    </location>
</feature>
<evidence type="ECO:0000256" key="3">
    <source>
        <dbReference type="ARBA" id="ARBA00022664"/>
    </source>
</evidence>
<dbReference type="CDD" id="cd17953">
    <property type="entry name" value="DEADc_DDX46"/>
    <property type="match status" value="1"/>
</dbReference>
<dbReference type="CDD" id="cd18787">
    <property type="entry name" value="SF2_C_DEAD"/>
    <property type="match status" value="1"/>
</dbReference>
<dbReference type="Gene3D" id="3.40.50.300">
    <property type="entry name" value="P-loop containing nucleotide triphosphate hydrolases"/>
    <property type="match status" value="2"/>
</dbReference>
<evidence type="ECO:0000259" key="17">
    <source>
        <dbReference type="PROSITE" id="PS51195"/>
    </source>
</evidence>
<dbReference type="InterPro" id="IPR001650">
    <property type="entry name" value="Helicase_C-like"/>
</dbReference>
<dbReference type="OrthoDB" id="196131at2759"/>
<dbReference type="SUPFAM" id="SSF52540">
    <property type="entry name" value="P-loop containing nucleoside triphosphate hydrolases"/>
    <property type="match status" value="2"/>
</dbReference>
<gene>
    <name evidence="18" type="ORF">BAUCODRAFT_82013</name>
</gene>
<comment type="subcellular location">
    <subcellularLocation>
        <location evidence="1">Nucleus</location>
    </subcellularLocation>
</comment>
<evidence type="ECO:0000313" key="18">
    <source>
        <dbReference type="EMBL" id="EMD01037.1"/>
    </source>
</evidence>
<name>M2MVQ1_BAUPA</name>
<keyword evidence="8" id="KW-0508">mRNA splicing</keyword>
<dbReference type="PROSITE" id="PS51192">
    <property type="entry name" value="HELICASE_ATP_BIND_1"/>
    <property type="match status" value="1"/>
</dbReference>
<dbReference type="GO" id="GO:0071004">
    <property type="term" value="C:U2-type prespliceosome"/>
    <property type="evidence" value="ECO:0007669"/>
    <property type="project" value="EnsemblFungi"/>
</dbReference>
<dbReference type="GO" id="GO:0003724">
    <property type="term" value="F:RNA helicase activity"/>
    <property type="evidence" value="ECO:0007669"/>
    <property type="project" value="UniProtKB-EC"/>
</dbReference>
<evidence type="ECO:0000256" key="1">
    <source>
        <dbReference type="ARBA" id="ARBA00004123"/>
    </source>
</evidence>
<evidence type="ECO:0000313" key="19">
    <source>
        <dbReference type="Proteomes" id="UP000011761"/>
    </source>
</evidence>
<dbReference type="GO" id="GO:0016887">
    <property type="term" value="F:ATP hydrolysis activity"/>
    <property type="evidence" value="ECO:0007669"/>
    <property type="project" value="EnsemblFungi"/>
</dbReference>
<dbReference type="EC" id="3.6.4.13" evidence="2"/>
<evidence type="ECO:0000256" key="13">
    <source>
        <dbReference type="PROSITE-ProRule" id="PRU00552"/>
    </source>
</evidence>
<evidence type="ECO:0000256" key="8">
    <source>
        <dbReference type="ARBA" id="ARBA00023187"/>
    </source>
</evidence>
<keyword evidence="19" id="KW-1185">Reference proteome</keyword>
<dbReference type="STRING" id="717646.M2MVQ1"/>
<dbReference type="GO" id="GO:1990446">
    <property type="term" value="F:U1 snRNP binding"/>
    <property type="evidence" value="ECO:0007669"/>
    <property type="project" value="EnsemblFungi"/>
</dbReference>
<keyword evidence="7" id="KW-0067">ATP-binding</keyword>
<keyword evidence="5" id="KW-0378">Hydrolase</keyword>
<feature type="compositionally biased region" description="Basic and acidic residues" evidence="14">
    <location>
        <begin position="669"/>
        <end position="681"/>
    </location>
</feature>
<feature type="compositionally biased region" description="Low complexity" evidence="14">
    <location>
        <begin position="62"/>
        <end position="72"/>
    </location>
</feature>
<keyword evidence="3" id="KW-0507">mRNA processing</keyword>
<dbReference type="GeneID" id="19117395"/>
<keyword evidence="9" id="KW-0539">Nucleus</keyword>
<dbReference type="PROSITE" id="PS00039">
    <property type="entry name" value="DEAD_ATP_HELICASE"/>
    <property type="match status" value="1"/>
</dbReference>
<feature type="region of interest" description="Disordered" evidence="14">
    <location>
        <begin position="1"/>
        <end position="76"/>
    </location>
</feature>
<dbReference type="InterPro" id="IPR000629">
    <property type="entry name" value="RNA-helicase_DEAD-box_CS"/>
</dbReference>
<dbReference type="GO" id="GO:1990447">
    <property type="term" value="F:U2 snRNP binding"/>
    <property type="evidence" value="ECO:0007669"/>
    <property type="project" value="EnsemblFungi"/>
</dbReference>
<protein>
    <recommendedName>
        <fullName evidence="2">RNA helicase</fullName>
        <ecNumber evidence="2">3.6.4.13</ecNumber>
    </recommendedName>
</protein>
<feature type="compositionally biased region" description="Basic and acidic residues" evidence="14">
    <location>
        <begin position="610"/>
        <end position="633"/>
    </location>
</feature>
<evidence type="ECO:0000256" key="9">
    <source>
        <dbReference type="ARBA" id="ARBA00023242"/>
    </source>
</evidence>
<dbReference type="FunFam" id="3.40.50.300:FF:000079">
    <property type="entry name" value="probable ATP-dependent RNA helicase DDX17"/>
    <property type="match status" value="1"/>
</dbReference>
<dbReference type="EMBL" id="KB445550">
    <property type="protein sequence ID" value="EMD01037.1"/>
    <property type="molecule type" value="Genomic_DNA"/>
</dbReference>
<dbReference type="Pfam" id="PF00270">
    <property type="entry name" value="DEAD"/>
    <property type="match status" value="1"/>
</dbReference>
<comment type="similarity">
    <text evidence="11">Belongs to the DEAD box helicase family. DDX46/PRP5 subfamily.</text>
</comment>
<dbReference type="Pfam" id="PF23469">
    <property type="entry name" value="KH_12"/>
    <property type="match status" value="1"/>
</dbReference>
<dbReference type="InterPro" id="IPR011545">
    <property type="entry name" value="DEAD/DEAH_box_helicase_dom"/>
</dbReference>
<dbReference type="GO" id="GO:0005524">
    <property type="term" value="F:ATP binding"/>
    <property type="evidence" value="ECO:0007669"/>
    <property type="project" value="UniProtKB-KW"/>
</dbReference>
<proteinExistence type="inferred from homology"/>
<feature type="domain" description="Helicase ATP-binding" evidence="15">
    <location>
        <begin position="234"/>
        <end position="412"/>
    </location>
</feature>
<dbReference type="InterPro" id="IPR014014">
    <property type="entry name" value="RNA_helicase_DEAD_Q_motif"/>
</dbReference>
<evidence type="ECO:0000256" key="7">
    <source>
        <dbReference type="ARBA" id="ARBA00022840"/>
    </source>
</evidence>
<accession>M2MVQ1</accession>
<dbReference type="AlphaFoldDB" id="M2MVQ1"/>
<evidence type="ECO:0000256" key="5">
    <source>
        <dbReference type="ARBA" id="ARBA00022801"/>
    </source>
</evidence>
<dbReference type="RefSeq" id="XP_007672221.1">
    <property type="nucleotide sequence ID" value="XM_007674031.1"/>
</dbReference>
<keyword evidence="4" id="KW-0547">Nucleotide-binding</keyword>
<evidence type="ECO:0000256" key="6">
    <source>
        <dbReference type="ARBA" id="ARBA00022806"/>
    </source>
</evidence>
<reference evidence="18 19" key="1">
    <citation type="journal article" date="2012" name="PLoS Pathog.">
        <title>Diverse lifestyles and strategies of plant pathogenesis encoded in the genomes of eighteen Dothideomycetes fungi.</title>
        <authorList>
            <person name="Ohm R.A."/>
            <person name="Feau N."/>
            <person name="Henrissat B."/>
            <person name="Schoch C.L."/>
            <person name="Horwitz B.A."/>
            <person name="Barry K.W."/>
            <person name="Condon B.J."/>
            <person name="Copeland A.C."/>
            <person name="Dhillon B."/>
            <person name="Glaser F."/>
            <person name="Hesse C.N."/>
            <person name="Kosti I."/>
            <person name="LaButti K."/>
            <person name="Lindquist E.A."/>
            <person name="Lucas S."/>
            <person name="Salamov A.A."/>
            <person name="Bradshaw R.E."/>
            <person name="Ciuffetti L."/>
            <person name="Hamelin R.C."/>
            <person name="Kema G.H.J."/>
            <person name="Lawrence C."/>
            <person name="Scott J.A."/>
            <person name="Spatafora J.W."/>
            <person name="Turgeon B.G."/>
            <person name="de Wit P.J.G.M."/>
            <person name="Zhong S."/>
            <person name="Goodwin S.B."/>
            <person name="Grigoriev I.V."/>
        </authorList>
    </citation>
    <scope>NUCLEOTIDE SEQUENCE [LARGE SCALE GENOMIC DNA]</scope>
    <source>
        <strain evidence="18 19">UAMH 10762</strain>
    </source>
</reference>